<dbReference type="PIRSF" id="PIRSF005650">
    <property type="entry name" value="Uridylate_kin"/>
    <property type="match status" value="1"/>
</dbReference>
<comment type="function">
    <text evidence="11">Catalyzes the reversible phosphorylation of UMP to UDP.</text>
</comment>
<evidence type="ECO:0000256" key="5">
    <source>
        <dbReference type="ARBA" id="ARBA00022679"/>
    </source>
</evidence>
<comment type="caution">
    <text evidence="13">The sequence shown here is derived from an EMBL/GenBank/DDBJ whole genome shotgun (WGS) entry which is preliminary data.</text>
</comment>
<evidence type="ECO:0000256" key="2">
    <source>
        <dbReference type="ARBA" id="ARBA00004791"/>
    </source>
</evidence>
<evidence type="ECO:0000256" key="10">
    <source>
        <dbReference type="ARBA" id="ARBA00047767"/>
    </source>
</evidence>
<comment type="caution">
    <text evidence="11">Lacks conserved residue(s) required for the propagation of feature annotation.</text>
</comment>
<dbReference type="NCBIfam" id="TIGR02075">
    <property type="entry name" value="pyrH_bact"/>
    <property type="match status" value="1"/>
</dbReference>
<keyword evidence="5 11" id="KW-0808">Transferase</keyword>
<gene>
    <name evidence="11" type="primary">pyrH</name>
    <name evidence="13" type="ORF">EG028_16595</name>
</gene>
<dbReference type="AlphaFoldDB" id="A0A3N4M989"/>
<evidence type="ECO:0000256" key="1">
    <source>
        <dbReference type="ARBA" id="ARBA00004496"/>
    </source>
</evidence>
<dbReference type="OrthoDB" id="9807458at2"/>
<feature type="binding site" evidence="11">
    <location>
        <position position="53"/>
    </location>
    <ligand>
        <name>UMP</name>
        <dbReference type="ChEBI" id="CHEBI:57865"/>
    </ligand>
</feature>
<dbReference type="InterPro" id="IPR001048">
    <property type="entry name" value="Asp/Glu/Uridylate_kinase"/>
</dbReference>
<dbReference type="HAMAP" id="MF_01220_B">
    <property type="entry name" value="PyrH_B"/>
    <property type="match status" value="1"/>
</dbReference>
<evidence type="ECO:0000256" key="11">
    <source>
        <dbReference type="HAMAP-Rule" id="MF_01220"/>
    </source>
</evidence>
<dbReference type="GO" id="GO:0005524">
    <property type="term" value="F:ATP binding"/>
    <property type="evidence" value="ECO:0007669"/>
    <property type="project" value="UniProtKB-KW"/>
</dbReference>
<feature type="binding site" evidence="11">
    <location>
        <begin position="134"/>
        <end position="141"/>
    </location>
    <ligand>
        <name>UMP</name>
        <dbReference type="ChEBI" id="CHEBI:57865"/>
    </ligand>
</feature>
<dbReference type="InterPro" id="IPR011817">
    <property type="entry name" value="Uridylate_kinase"/>
</dbReference>
<proteinExistence type="inferred from homology"/>
<keyword evidence="4 11" id="KW-0963">Cytoplasm</keyword>
<accession>A0A3N4M989</accession>
<protein>
    <recommendedName>
        <fullName evidence="11">Uridylate kinase</fullName>
        <shortName evidence="11">UK</shortName>
        <ecNumber evidence="11">2.7.4.22</ecNumber>
    </recommendedName>
    <alternativeName>
        <fullName evidence="11">Uridine monophosphate kinase</fullName>
        <shortName evidence="11">UMP kinase</shortName>
        <shortName evidence="11">UMPK</shortName>
    </alternativeName>
</protein>
<evidence type="ECO:0000256" key="6">
    <source>
        <dbReference type="ARBA" id="ARBA00022741"/>
    </source>
</evidence>
<comment type="activity regulation">
    <text evidence="11">Inhibited by UTP.</text>
</comment>
<evidence type="ECO:0000259" key="12">
    <source>
        <dbReference type="Pfam" id="PF00696"/>
    </source>
</evidence>
<keyword evidence="9 11" id="KW-0665">Pyrimidine biosynthesis</keyword>
<feature type="binding site" evidence="11">
    <location>
        <position position="161"/>
    </location>
    <ligand>
        <name>ATP</name>
        <dbReference type="ChEBI" id="CHEBI:30616"/>
    </ligand>
</feature>
<evidence type="ECO:0000256" key="3">
    <source>
        <dbReference type="ARBA" id="ARBA00007614"/>
    </source>
</evidence>
<evidence type="ECO:0000256" key="7">
    <source>
        <dbReference type="ARBA" id="ARBA00022777"/>
    </source>
</evidence>
<dbReference type="EC" id="2.7.4.22" evidence="11"/>
<feature type="binding site" evidence="11">
    <location>
        <position position="54"/>
    </location>
    <ligand>
        <name>ATP</name>
        <dbReference type="ChEBI" id="CHEBI:30616"/>
    </ligand>
</feature>
<comment type="subunit">
    <text evidence="11">Homohexamer.</text>
</comment>
<feature type="binding site" evidence="11">
    <location>
        <position position="58"/>
    </location>
    <ligand>
        <name>ATP</name>
        <dbReference type="ChEBI" id="CHEBI:30616"/>
    </ligand>
</feature>
<keyword evidence="14" id="KW-1185">Reference proteome</keyword>
<evidence type="ECO:0000256" key="9">
    <source>
        <dbReference type="ARBA" id="ARBA00022975"/>
    </source>
</evidence>
<comment type="catalytic activity">
    <reaction evidence="10 11">
        <text>UMP + ATP = UDP + ADP</text>
        <dbReference type="Rhea" id="RHEA:24400"/>
        <dbReference type="ChEBI" id="CHEBI:30616"/>
        <dbReference type="ChEBI" id="CHEBI:57865"/>
        <dbReference type="ChEBI" id="CHEBI:58223"/>
        <dbReference type="ChEBI" id="CHEBI:456216"/>
        <dbReference type="EC" id="2.7.4.22"/>
    </reaction>
</comment>
<dbReference type="GO" id="GO:0044210">
    <property type="term" value="P:'de novo' CTP biosynthetic process"/>
    <property type="evidence" value="ECO:0007669"/>
    <property type="project" value="UniProtKB-UniRule"/>
</dbReference>
<keyword evidence="6 11" id="KW-0547">Nucleotide-binding</keyword>
<dbReference type="PANTHER" id="PTHR42833:SF4">
    <property type="entry name" value="URIDYLATE KINASE PUMPKIN, CHLOROPLASTIC"/>
    <property type="match status" value="1"/>
</dbReference>
<sequence>MLPKYKRILLKLSGESLMGDSNYGIDPKVISQYAVDIKAVTDLGVQVAIVIGGGNIYRGMNEAETGIERAQGDYMGMLATVINGMAMQSGLERAGMYTRLQSAIKMEQIAEPYIRRRAIRHLEKGRVVIFGAGTGNPYFTTDTAASLRAIEIQADVILKGTRVDGIYTADPEKNPTATKFETITFSEVYQKSLNVMDMTAFTLCQENNLPIIVFDMNKIGNLLHVIMGRNVGTLVKG</sequence>
<evidence type="ECO:0000313" key="14">
    <source>
        <dbReference type="Proteomes" id="UP000279089"/>
    </source>
</evidence>
<comment type="subcellular location">
    <subcellularLocation>
        <location evidence="1 11">Cytoplasm</location>
    </subcellularLocation>
</comment>
<dbReference type="FunFam" id="3.40.1160.10:FF:000001">
    <property type="entry name" value="Uridylate kinase"/>
    <property type="match status" value="1"/>
</dbReference>
<dbReference type="UniPathway" id="UPA00159">
    <property type="reaction ID" value="UER00275"/>
</dbReference>
<dbReference type="InterPro" id="IPR015963">
    <property type="entry name" value="Uridylate_kinase_bac"/>
</dbReference>
<evidence type="ECO:0000256" key="4">
    <source>
        <dbReference type="ARBA" id="ARBA00022490"/>
    </source>
</evidence>
<organism evidence="13 14">
    <name type="scientific">Chitinophaga barathri</name>
    <dbReference type="NCBI Taxonomy" id="1647451"/>
    <lineage>
        <taxon>Bacteria</taxon>
        <taxon>Pseudomonadati</taxon>
        <taxon>Bacteroidota</taxon>
        <taxon>Chitinophagia</taxon>
        <taxon>Chitinophagales</taxon>
        <taxon>Chitinophagaceae</taxon>
        <taxon>Chitinophaga</taxon>
    </lineage>
</organism>
<reference evidence="14" key="1">
    <citation type="submission" date="2018-11" db="EMBL/GenBank/DDBJ databases">
        <title>Chitinophaga lutea sp.nov., isolate from arsenic contaminated soil.</title>
        <authorList>
            <person name="Zong Y."/>
        </authorList>
    </citation>
    <scope>NUCLEOTIDE SEQUENCE [LARGE SCALE GENOMIC DNA]</scope>
    <source>
        <strain evidence="14">YLT18</strain>
    </source>
</reference>
<keyword evidence="8 11" id="KW-0067">ATP-binding</keyword>
<dbReference type="SUPFAM" id="SSF53633">
    <property type="entry name" value="Carbamate kinase-like"/>
    <property type="match status" value="1"/>
</dbReference>
<feature type="binding site" evidence="11">
    <location>
        <position position="73"/>
    </location>
    <ligand>
        <name>UMP</name>
        <dbReference type="ChEBI" id="CHEBI:57865"/>
    </ligand>
</feature>
<comment type="pathway">
    <text evidence="2 11">Pyrimidine metabolism; CTP biosynthesis via de novo pathway; UDP from UMP (UMPK route): step 1/1.</text>
</comment>
<dbReference type="PANTHER" id="PTHR42833">
    <property type="entry name" value="URIDYLATE KINASE"/>
    <property type="match status" value="1"/>
</dbReference>
<evidence type="ECO:0000256" key="8">
    <source>
        <dbReference type="ARBA" id="ARBA00022840"/>
    </source>
</evidence>
<feature type="binding site" evidence="11">
    <location>
        <position position="167"/>
    </location>
    <ligand>
        <name>ATP</name>
        <dbReference type="ChEBI" id="CHEBI:30616"/>
    </ligand>
</feature>
<dbReference type="Gene3D" id="3.40.1160.10">
    <property type="entry name" value="Acetylglutamate kinase-like"/>
    <property type="match status" value="1"/>
</dbReference>
<dbReference type="Pfam" id="PF00696">
    <property type="entry name" value="AA_kinase"/>
    <property type="match status" value="1"/>
</dbReference>
<dbReference type="GO" id="GO:0006225">
    <property type="term" value="P:UDP biosynthetic process"/>
    <property type="evidence" value="ECO:0007669"/>
    <property type="project" value="TreeGrafter"/>
</dbReference>
<dbReference type="RefSeq" id="WP_120517630.1">
    <property type="nucleotide sequence ID" value="NZ_QXZY01000009.1"/>
</dbReference>
<feature type="domain" description="Aspartate/glutamate/uridylate kinase" evidence="12">
    <location>
        <begin position="6"/>
        <end position="215"/>
    </location>
</feature>
<dbReference type="CDD" id="cd04254">
    <property type="entry name" value="AAK_UMPK-PyrH-Ec"/>
    <property type="match status" value="1"/>
</dbReference>
<feature type="binding site" evidence="11">
    <location>
        <position position="170"/>
    </location>
    <ligand>
        <name>ATP</name>
        <dbReference type="ChEBI" id="CHEBI:30616"/>
    </ligand>
</feature>
<dbReference type="GO" id="GO:0033862">
    <property type="term" value="F:UMP kinase activity"/>
    <property type="evidence" value="ECO:0007669"/>
    <property type="project" value="UniProtKB-EC"/>
</dbReference>
<dbReference type="Proteomes" id="UP000279089">
    <property type="component" value="Unassembled WGS sequence"/>
</dbReference>
<evidence type="ECO:0000313" key="13">
    <source>
        <dbReference type="EMBL" id="RPD40264.1"/>
    </source>
</evidence>
<name>A0A3N4M989_9BACT</name>
<feature type="binding site" evidence="11">
    <location>
        <begin position="11"/>
        <end position="14"/>
    </location>
    <ligand>
        <name>ATP</name>
        <dbReference type="ChEBI" id="CHEBI:30616"/>
    </ligand>
</feature>
<dbReference type="GO" id="GO:0005737">
    <property type="term" value="C:cytoplasm"/>
    <property type="evidence" value="ECO:0007669"/>
    <property type="project" value="UniProtKB-SubCell"/>
</dbReference>
<keyword evidence="7 11" id="KW-0418">Kinase</keyword>
<dbReference type="InterPro" id="IPR036393">
    <property type="entry name" value="AceGlu_kinase-like_sf"/>
</dbReference>
<dbReference type="EMBL" id="RMBX01000008">
    <property type="protein sequence ID" value="RPD40264.1"/>
    <property type="molecule type" value="Genomic_DNA"/>
</dbReference>
<comment type="similarity">
    <text evidence="3 11">Belongs to the UMP kinase family.</text>
</comment>